<proteinExistence type="predicted"/>
<dbReference type="InterPro" id="IPR048161">
    <property type="entry name" value="PA2928-like"/>
</dbReference>
<dbReference type="SUPFAM" id="SSF50998">
    <property type="entry name" value="Quinoprotein alcohol dehydrogenase-like"/>
    <property type="match status" value="1"/>
</dbReference>
<organism evidence="3 4">
    <name type="scientific">Leucobacter ruminantium</name>
    <dbReference type="NCBI Taxonomy" id="1289170"/>
    <lineage>
        <taxon>Bacteria</taxon>
        <taxon>Bacillati</taxon>
        <taxon>Actinomycetota</taxon>
        <taxon>Actinomycetes</taxon>
        <taxon>Micrococcales</taxon>
        <taxon>Microbacteriaceae</taxon>
        <taxon>Leucobacter</taxon>
    </lineage>
</organism>
<dbReference type="EMBL" id="JAGDYL010000030">
    <property type="protein sequence ID" value="MBO1806364.1"/>
    <property type="molecule type" value="Genomic_DNA"/>
</dbReference>
<keyword evidence="4" id="KW-1185">Reference proteome</keyword>
<dbReference type="Proteomes" id="UP000664398">
    <property type="component" value="Unassembled WGS sequence"/>
</dbReference>
<feature type="region of interest" description="Disordered" evidence="1">
    <location>
        <begin position="1"/>
        <end position="20"/>
    </location>
</feature>
<dbReference type="InterPro" id="IPR011047">
    <property type="entry name" value="Quinoprotein_ADH-like_sf"/>
</dbReference>
<gene>
    <name evidence="3" type="ORF">J4H91_13735</name>
</gene>
<sequence length="370" mass="39688">MDRTKRTRSPAGGEHPRDGRKRRRWLMPAVWVVVPLLAIAGVVTLIETTTSPAETRPSNAIATGEITGGRHVAVLAYETDTFPHVDLFRIDSIGYSVQATAFDLDTGERLWDTMLSNDFPSIGAEALAVGGDYAYVRTDDGLVILDAATGGVEVRDEQVPGLEDDYVASRTSYAYDAPSRQVVLRDRDDAVLGIPVGSVTAKPAPPDVSLRWEGELTVTEPDPFLYSQTMEDATNHKARLPGPEPEPDPLTGIVPDTNMLHASWAPDDAWTANIVLDPSTGYAAGSDQGFAVSEAHEGGRYTYQVADLETRTAQARLDVPSGAGIDTVTVDAAGYVVMTVPNADQQGLLVIATADSIRASVIGERGWLGW</sequence>
<dbReference type="Gene3D" id="2.40.10.480">
    <property type="match status" value="1"/>
</dbReference>
<feature type="transmembrane region" description="Helical" evidence="2">
    <location>
        <begin position="25"/>
        <end position="46"/>
    </location>
</feature>
<keyword evidence="2" id="KW-0472">Membrane</keyword>
<dbReference type="RefSeq" id="WP_208046821.1">
    <property type="nucleotide sequence ID" value="NZ_JAGDYL010000030.1"/>
</dbReference>
<keyword evidence="2" id="KW-0812">Transmembrane</keyword>
<protein>
    <submittedName>
        <fullName evidence="3">Uncharacterized protein</fullName>
    </submittedName>
</protein>
<evidence type="ECO:0000256" key="1">
    <source>
        <dbReference type="SAM" id="MobiDB-lite"/>
    </source>
</evidence>
<name>A0A939S0C1_9MICO</name>
<reference evidence="3" key="1">
    <citation type="submission" date="2021-03" db="EMBL/GenBank/DDBJ databases">
        <title>Leucobacter chromiisoli sp. nov., isolated from chromium-containing soil of chemical plant.</title>
        <authorList>
            <person name="Xu Z."/>
        </authorList>
    </citation>
    <scope>NUCLEOTIDE SEQUENCE</scope>
    <source>
        <strain evidence="3">A2</strain>
    </source>
</reference>
<keyword evidence="2" id="KW-1133">Transmembrane helix</keyword>
<evidence type="ECO:0000256" key="2">
    <source>
        <dbReference type="SAM" id="Phobius"/>
    </source>
</evidence>
<evidence type="ECO:0000313" key="3">
    <source>
        <dbReference type="EMBL" id="MBO1806364.1"/>
    </source>
</evidence>
<evidence type="ECO:0000313" key="4">
    <source>
        <dbReference type="Proteomes" id="UP000664398"/>
    </source>
</evidence>
<accession>A0A939S0C1</accession>
<comment type="caution">
    <text evidence="3">The sequence shown here is derived from an EMBL/GenBank/DDBJ whole genome shotgun (WGS) entry which is preliminary data.</text>
</comment>
<dbReference type="AlphaFoldDB" id="A0A939S0C1"/>
<dbReference type="NCBIfam" id="NF041516">
    <property type="entry name" value="PA2928_fam"/>
    <property type="match status" value="1"/>
</dbReference>